<keyword evidence="4 11" id="KW-0812">Transmembrane</keyword>
<comment type="catalytic activity">
    <reaction evidence="10">
        <text>a ubiquinone + NADH + 5 H(+)(in) = a ubiquinol + NAD(+) + 4 H(+)(out)</text>
        <dbReference type="Rhea" id="RHEA:29091"/>
        <dbReference type="Rhea" id="RHEA-COMP:9565"/>
        <dbReference type="Rhea" id="RHEA-COMP:9566"/>
        <dbReference type="ChEBI" id="CHEBI:15378"/>
        <dbReference type="ChEBI" id="CHEBI:16389"/>
        <dbReference type="ChEBI" id="CHEBI:17976"/>
        <dbReference type="ChEBI" id="CHEBI:57540"/>
        <dbReference type="ChEBI" id="CHEBI:57945"/>
        <dbReference type="EC" id="7.1.1.2"/>
    </reaction>
</comment>
<organism evidence="12">
    <name type="scientific">Ornithodoros rostratus</name>
    <name type="common">Soft tick</name>
    <dbReference type="NCBI Taxonomy" id="360320"/>
    <lineage>
        <taxon>Eukaryota</taxon>
        <taxon>Metazoa</taxon>
        <taxon>Ecdysozoa</taxon>
        <taxon>Arthropoda</taxon>
        <taxon>Chelicerata</taxon>
        <taxon>Arachnida</taxon>
        <taxon>Acari</taxon>
        <taxon>Parasitiformes</taxon>
        <taxon>Ixodida</taxon>
        <taxon>Ixodoidea</taxon>
        <taxon>Argasidae</taxon>
        <taxon>Ornithodorinae</taxon>
        <taxon>Ornithodoros</taxon>
    </lineage>
</organism>
<keyword evidence="12" id="KW-0496">Mitochondrion</keyword>
<evidence type="ECO:0000256" key="2">
    <source>
        <dbReference type="ARBA" id="ARBA00010519"/>
    </source>
</evidence>
<evidence type="ECO:0000256" key="3">
    <source>
        <dbReference type="ARBA" id="ARBA00016612"/>
    </source>
</evidence>
<dbReference type="AlphaFoldDB" id="W0FIF8"/>
<keyword evidence="7" id="KW-0520">NAD</keyword>
<dbReference type="Pfam" id="PF00420">
    <property type="entry name" value="Oxidored_q2"/>
    <property type="match status" value="1"/>
</dbReference>
<geneLocation type="mitochondrion" evidence="12"/>
<protein>
    <recommendedName>
        <fullName evidence="3">NADH-ubiquinone oxidoreductase chain 4L</fullName>
    </recommendedName>
    <alternativeName>
        <fullName evidence="9">NADH dehydrogenase subunit 4L</fullName>
    </alternativeName>
</protein>
<dbReference type="GO" id="GO:0016020">
    <property type="term" value="C:membrane"/>
    <property type="evidence" value="ECO:0007669"/>
    <property type="project" value="UniProtKB-SubCell"/>
</dbReference>
<evidence type="ECO:0000256" key="1">
    <source>
        <dbReference type="ARBA" id="ARBA00004141"/>
    </source>
</evidence>
<evidence type="ECO:0000256" key="7">
    <source>
        <dbReference type="ARBA" id="ARBA00023027"/>
    </source>
</evidence>
<comment type="similarity">
    <text evidence="2">Belongs to the complex I subunit 4L family.</text>
</comment>
<evidence type="ECO:0000256" key="8">
    <source>
        <dbReference type="ARBA" id="ARBA00023136"/>
    </source>
</evidence>
<reference evidence="12" key="1">
    <citation type="journal article" date="2014" name="Ticks Tick Borne Dis.">
        <title>Molecular phylogeny of soft ticks (Ixodida: Argasidae) inferred from mitochondrial genome and nuclear rRNA sequences.</title>
        <authorList>
            <person name="Burger T.D."/>
            <person name="Shao R."/>
            <person name="Labruna M.B."/>
            <person name="Barker S.C."/>
        </authorList>
    </citation>
    <scope>NUCLEOTIDE SEQUENCE</scope>
</reference>
<feature type="transmembrane region" description="Helical" evidence="11">
    <location>
        <begin position="57"/>
        <end position="79"/>
    </location>
</feature>
<evidence type="ECO:0000256" key="5">
    <source>
        <dbReference type="ARBA" id="ARBA00022967"/>
    </source>
</evidence>
<keyword evidence="6 11" id="KW-1133">Transmembrane helix</keyword>
<dbReference type="GO" id="GO:0008137">
    <property type="term" value="F:NADH dehydrogenase (ubiquinone) activity"/>
    <property type="evidence" value="ECO:0007669"/>
    <property type="project" value="UniProtKB-EC"/>
</dbReference>
<name>W0FIF8_ORNRO</name>
<sequence length="92" mass="10665">MLMVGILIYFSGLLSILFNRKHILILLLCLEYMYLGVLFNIFLLMCFYFYFVNIIMFLIFVVCEAGMGLSILVASVYFYGNDKISSMVLLKC</sequence>
<feature type="transmembrane region" description="Helical" evidence="11">
    <location>
        <begin position="32"/>
        <end position="51"/>
    </location>
</feature>
<evidence type="ECO:0000256" key="11">
    <source>
        <dbReference type="SAM" id="Phobius"/>
    </source>
</evidence>
<evidence type="ECO:0000256" key="9">
    <source>
        <dbReference type="ARBA" id="ARBA00031586"/>
    </source>
</evidence>
<evidence type="ECO:0000256" key="10">
    <source>
        <dbReference type="ARBA" id="ARBA00049551"/>
    </source>
</evidence>
<dbReference type="Gene3D" id="1.10.287.3510">
    <property type="match status" value="1"/>
</dbReference>
<keyword evidence="5" id="KW-1278">Translocase</keyword>
<accession>W0FIF8</accession>
<keyword evidence="8 11" id="KW-0472">Membrane</keyword>
<comment type="subcellular location">
    <subcellularLocation>
        <location evidence="1">Membrane</location>
        <topology evidence="1">Multi-pass membrane protein</topology>
    </subcellularLocation>
</comment>
<evidence type="ECO:0000256" key="6">
    <source>
        <dbReference type="ARBA" id="ARBA00022989"/>
    </source>
</evidence>
<proteinExistence type="inferred from homology"/>
<gene>
    <name evidence="12" type="primary">NAD4L</name>
</gene>
<evidence type="ECO:0000256" key="4">
    <source>
        <dbReference type="ARBA" id="ARBA00022692"/>
    </source>
</evidence>
<dbReference type="InterPro" id="IPR039428">
    <property type="entry name" value="NUOK/Mnh_C1-like"/>
</dbReference>
<dbReference type="EMBL" id="KC769592">
    <property type="protein sequence ID" value="AHF21674.1"/>
    <property type="molecule type" value="Genomic_DNA"/>
</dbReference>
<evidence type="ECO:0000313" key="12">
    <source>
        <dbReference type="EMBL" id="AHF21674.1"/>
    </source>
</evidence>